<dbReference type="AlphaFoldDB" id="Q11J85"/>
<reference evidence="1" key="1">
    <citation type="submission" date="2006-06" db="EMBL/GenBank/DDBJ databases">
        <title>Complete sequence of chromosome of Chelativorans sp. BNC1.</title>
        <authorList>
            <consortium name="US DOE Joint Genome Institute"/>
            <person name="Copeland A."/>
            <person name="Lucas S."/>
            <person name="Lapidus A."/>
            <person name="Barry K."/>
            <person name="Detter J.C."/>
            <person name="Glavina del Rio T."/>
            <person name="Hammon N."/>
            <person name="Israni S."/>
            <person name="Dalin E."/>
            <person name="Tice H."/>
            <person name="Pitluck S."/>
            <person name="Chertkov O."/>
            <person name="Brettin T."/>
            <person name="Bruce D."/>
            <person name="Han C."/>
            <person name="Tapia R."/>
            <person name="Gilna P."/>
            <person name="Schmutz J."/>
            <person name="Larimer F."/>
            <person name="Land M."/>
            <person name="Hauser L."/>
            <person name="Kyrpides N."/>
            <person name="Mikhailova N."/>
            <person name="Richardson P."/>
        </authorList>
    </citation>
    <scope>NUCLEOTIDE SEQUENCE</scope>
    <source>
        <strain evidence="1">BNC1</strain>
    </source>
</reference>
<evidence type="ECO:0008006" key="2">
    <source>
        <dbReference type="Google" id="ProtNLM"/>
    </source>
</evidence>
<accession>Q11J85</accession>
<evidence type="ECO:0000313" key="1">
    <source>
        <dbReference type="EMBL" id="ABG62540.1"/>
    </source>
</evidence>
<dbReference type="STRING" id="266779.Meso_1144"/>
<organism evidence="1">
    <name type="scientific">Chelativorans sp. (strain BNC1)</name>
    <dbReference type="NCBI Taxonomy" id="266779"/>
    <lineage>
        <taxon>Bacteria</taxon>
        <taxon>Pseudomonadati</taxon>
        <taxon>Pseudomonadota</taxon>
        <taxon>Alphaproteobacteria</taxon>
        <taxon>Hyphomicrobiales</taxon>
        <taxon>Phyllobacteriaceae</taxon>
        <taxon>Chelativorans</taxon>
    </lineage>
</organism>
<gene>
    <name evidence="1" type="ordered locus">Meso_1144</name>
</gene>
<dbReference type="InterPro" id="IPR003772">
    <property type="entry name" value="YceD"/>
</dbReference>
<protein>
    <recommendedName>
        <fullName evidence="2">DUF177 domain-containing protein</fullName>
    </recommendedName>
</protein>
<dbReference type="OrthoDB" id="8443793at2"/>
<dbReference type="KEGG" id="mes:Meso_1144"/>
<dbReference type="Pfam" id="PF02620">
    <property type="entry name" value="YceD"/>
    <property type="match status" value="1"/>
</dbReference>
<sequence length="182" mass="19704">METRPEKSPVSYEVNVRNLPAKGVTVTFAADPNQCGELARLHGLLSVEHFSAELAVRPWKKDGVQVLGRVQADITQACIVTLEPLPARIDEEVSAILVPEGSRLSRIDDETVELVIQAEGDDLPEVFSGDSVDVGALAEEFFELAIDPYPRKEGSGLELPVQGEEIDAGPLYEALKKLKGNG</sequence>
<name>Q11J85_CHESB</name>
<proteinExistence type="predicted"/>
<dbReference type="HOGENOM" id="CLU_088841_0_0_5"/>
<dbReference type="eggNOG" id="COG1399">
    <property type="taxonomic scope" value="Bacteria"/>
</dbReference>
<dbReference type="EMBL" id="CP000390">
    <property type="protein sequence ID" value="ABG62540.1"/>
    <property type="molecule type" value="Genomic_DNA"/>
</dbReference>